<feature type="compositionally biased region" description="Basic and acidic residues" evidence="6">
    <location>
        <begin position="801"/>
        <end position="819"/>
    </location>
</feature>
<evidence type="ECO:0000256" key="7">
    <source>
        <dbReference type="SAM" id="Phobius"/>
    </source>
</evidence>
<evidence type="ECO:0000256" key="4">
    <source>
        <dbReference type="ARBA" id="ARBA00023004"/>
    </source>
</evidence>
<name>A0ABP7IYM1_9ACTN</name>
<feature type="domain" description="4Fe-4S ferredoxin-type" evidence="8">
    <location>
        <begin position="380"/>
        <end position="412"/>
    </location>
</feature>
<dbReference type="InterPro" id="IPR004017">
    <property type="entry name" value="Cys_rich_dom"/>
</dbReference>
<feature type="transmembrane region" description="Helical" evidence="7">
    <location>
        <begin position="207"/>
        <end position="228"/>
    </location>
</feature>
<feature type="domain" description="4Fe-4S ferredoxin-type" evidence="8">
    <location>
        <begin position="297"/>
        <end position="327"/>
    </location>
</feature>
<accession>A0ABP7IYM1</accession>
<feature type="compositionally biased region" description="Basic and acidic residues" evidence="6">
    <location>
        <begin position="950"/>
        <end position="960"/>
    </location>
</feature>
<keyword evidence="10" id="KW-1185">Reference proteome</keyword>
<feature type="transmembrane region" description="Helical" evidence="7">
    <location>
        <begin position="115"/>
        <end position="134"/>
    </location>
</feature>
<dbReference type="PROSITE" id="PS00198">
    <property type="entry name" value="4FE4S_FER_1"/>
    <property type="match status" value="1"/>
</dbReference>
<keyword evidence="7" id="KW-0472">Membrane</keyword>
<comment type="caution">
    <text evidence="9">The sequence shown here is derived from an EMBL/GenBank/DDBJ whole genome shotgun (WGS) entry which is preliminary data.</text>
</comment>
<keyword evidence="3" id="KW-0560">Oxidoreductase</keyword>
<dbReference type="InterPro" id="IPR017900">
    <property type="entry name" value="4Fe4S_Fe_S_CS"/>
</dbReference>
<evidence type="ECO:0000256" key="5">
    <source>
        <dbReference type="ARBA" id="ARBA00023014"/>
    </source>
</evidence>
<feature type="compositionally biased region" description="Acidic residues" evidence="6">
    <location>
        <begin position="830"/>
        <end position="849"/>
    </location>
</feature>
<dbReference type="InterPro" id="IPR017896">
    <property type="entry name" value="4Fe4S_Fe-S-bd"/>
</dbReference>
<proteinExistence type="predicted"/>
<evidence type="ECO:0000313" key="10">
    <source>
        <dbReference type="Proteomes" id="UP001501821"/>
    </source>
</evidence>
<dbReference type="EMBL" id="BAABAH010000015">
    <property type="protein sequence ID" value="GAA3830306.1"/>
    <property type="molecule type" value="Genomic_DNA"/>
</dbReference>
<reference evidence="10" key="1">
    <citation type="journal article" date="2019" name="Int. J. Syst. Evol. Microbiol.">
        <title>The Global Catalogue of Microorganisms (GCM) 10K type strain sequencing project: providing services to taxonomists for standard genome sequencing and annotation.</title>
        <authorList>
            <consortium name="The Broad Institute Genomics Platform"/>
            <consortium name="The Broad Institute Genome Sequencing Center for Infectious Disease"/>
            <person name="Wu L."/>
            <person name="Ma J."/>
        </authorList>
    </citation>
    <scope>NUCLEOTIDE SEQUENCE [LARGE SCALE GENOMIC DNA]</scope>
    <source>
        <strain evidence="10">JCM 16953</strain>
    </source>
</reference>
<keyword evidence="7" id="KW-0812">Transmembrane</keyword>
<keyword evidence="4" id="KW-0408">Iron</keyword>
<dbReference type="Pfam" id="PF02754">
    <property type="entry name" value="CCG"/>
    <property type="match status" value="2"/>
</dbReference>
<evidence type="ECO:0000256" key="3">
    <source>
        <dbReference type="ARBA" id="ARBA00023002"/>
    </source>
</evidence>
<dbReference type="Pfam" id="PF13187">
    <property type="entry name" value="Fer4_9"/>
    <property type="match status" value="1"/>
</dbReference>
<gene>
    <name evidence="9" type="ORF">GCM10022242_34650</name>
</gene>
<dbReference type="InterPro" id="IPR051460">
    <property type="entry name" value="HdrC_iron-sulfur_subunit"/>
</dbReference>
<keyword evidence="5" id="KW-0411">Iron-sulfur</keyword>
<evidence type="ECO:0000259" key="8">
    <source>
        <dbReference type="PROSITE" id="PS51379"/>
    </source>
</evidence>
<dbReference type="Proteomes" id="UP001501821">
    <property type="component" value="Unassembled WGS sequence"/>
</dbReference>
<keyword evidence="2" id="KW-0479">Metal-binding</keyword>
<evidence type="ECO:0000313" key="9">
    <source>
        <dbReference type="EMBL" id="GAA3830306.1"/>
    </source>
</evidence>
<feature type="transmembrane region" description="Helical" evidence="7">
    <location>
        <begin position="72"/>
        <end position="95"/>
    </location>
</feature>
<dbReference type="RefSeq" id="WP_344777901.1">
    <property type="nucleotide sequence ID" value="NZ_BAABAH010000015.1"/>
</dbReference>
<dbReference type="InterPro" id="IPR009051">
    <property type="entry name" value="Helical_ferredxn"/>
</dbReference>
<keyword evidence="7" id="KW-1133">Transmembrane helix</keyword>
<feature type="transmembrane region" description="Helical" evidence="7">
    <location>
        <begin position="155"/>
        <end position="174"/>
    </location>
</feature>
<sequence length="967" mass="104283">MTLTLILGLLLNAAILPFAAKRVWFLYRLISNGQPAPDRVENVTKRAAGAIGTQLREVLGQRRLLKWTIPGVAHSFVMYAFLILASVYVEAYGALISRNPDWHFLILGTWGPLGFLQDLIAVLCLVGLVIFYFIRVRNEPKKLGRESRFSGSHLGGAYLVLFMIFNVIWTMFLFRGAVEAHSPAGVGYGKAAFVSYLLGQVLPDSNLLIGIGLLLHIGVMLVFLLDVLHSKHLHIFVAPLNVMFKRPDALAREDGRTVALGAVKPMMNDGKPVTLDDVDDLDEDATLGVGTITDFSWKANLDFASCTECGRCQSQCPAWNTEKPLSPKMLIMNLRDNAFMSAPYHLASEDKRGSLPESVVHEAERILVGETEGDPTEPSGGAVIDPDVLWSCTNCGACVNQCPVDIEHIDHITDMRRYQVLVESNFPSELNGLFRGLENKGNPWNMSSTARMDWAKDLPFDVQVVGEDIESLDSVDWLFWVGCAGAYEDRAKKTTRAVAELLDMAGVSFGVLGNGETCTGDSARRAGNEFVYQGLAQQNIEVLTEAKAKKVVSTCPHCMNTLKNEYRDLGIELEVIHHTQLLNRLVREGKLTPMKEGDGAHQRSITYHDPCFLGRHNQVYAPPRELLQIMPGAQVVEMERSGERSFCCGAGGARMWMEETLGSRINVNRTNEAVGTGADQIAVGCPFCRVMLSDGLLEAQAEGTAREEVEVLDVAQMLLASVKGEVATRARAGEKVAVATKAEPSAGDVTVTEDTVTETADAGPAAKASGGSSLFDAAAEDEPDEQPASTGGSLFDAAPAEEEKPEPKAEPKSEPKSEEPAAGGSLFDAVSDEPEPAAEAEPEADPEPEPEAKQSEPAPKPTEEAVADAQAKGGVEGAAPESASISESGSLFDLASDEPDAPTAKAEPAPEPEPVAETEPVEDEARAEEAAATEEPAAEEEPAQSSGETNEPRTDVKINESDSLFDL</sequence>
<evidence type="ECO:0000256" key="2">
    <source>
        <dbReference type="ARBA" id="ARBA00022723"/>
    </source>
</evidence>
<dbReference type="PANTHER" id="PTHR43255:SF1">
    <property type="entry name" value="IRON-SULFUR-BINDING OXIDOREDUCTASE FADF-RELATED"/>
    <property type="match status" value="1"/>
</dbReference>
<organism evidence="9 10">
    <name type="scientific">Nocardioides panacisoli</name>
    <dbReference type="NCBI Taxonomy" id="627624"/>
    <lineage>
        <taxon>Bacteria</taxon>
        <taxon>Bacillati</taxon>
        <taxon>Actinomycetota</taxon>
        <taxon>Actinomycetes</taxon>
        <taxon>Propionibacteriales</taxon>
        <taxon>Nocardioidaceae</taxon>
        <taxon>Nocardioides</taxon>
    </lineage>
</organism>
<dbReference type="PANTHER" id="PTHR43255">
    <property type="entry name" value="IRON-SULFUR-BINDING OXIDOREDUCTASE FADF-RELATED-RELATED"/>
    <property type="match status" value="1"/>
</dbReference>
<evidence type="ECO:0000256" key="1">
    <source>
        <dbReference type="ARBA" id="ARBA00022485"/>
    </source>
</evidence>
<protein>
    <submittedName>
        <fullName evidence="9">(Fe-S)-binding protein</fullName>
    </submittedName>
</protein>
<dbReference type="PROSITE" id="PS51379">
    <property type="entry name" value="4FE4S_FER_2"/>
    <property type="match status" value="2"/>
</dbReference>
<evidence type="ECO:0000256" key="6">
    <source>
        <dbReference type="SAM" id="MobiDB-lite"/>
    </source>
</evidence>
<dbReference type="SUPFAM" id="SSF46548">
    <property type="entry name" value="alpha-helical ferredoxin"/>
    <property type="match status" value="1"/>
</dbReference>
<feature type="region of interest" description="Disordered" evidence="6">
    <location>
        <begin position="760"/>
        <end position="967"/>
    </location>
</feature>
<feature type="compositionally biased region" description="Low complexity" evidence="6">
    <location>
        <begin position="760"/>
        <end position="777"/>
    </location>
</feature>
<feature type="transmembrane region" description="Helical" evidence="7">
    <location>
        <begin position="6"/>
        <end position="24"/>
    </location>
</feature>
<dbReference type="Gene3D" id="1.10.1060.10">
    <property type="entry name" value="Alpha-helical ferredoxin"/>
    <property type="match status" value="1"/>
</dbReference>
<keyword evidence="1" id="KW-0004">4Fe-4S</keyword>